<keyword evidence="1" id="KW-0812">Transmembrane</keyword>
<protein>
    <submittedName>
        <fullName evidence="2">Uncharacterized protein</fullName>
    </submittedName>
</protein>
<dbReference type="Gramene" id="EOY18405">
    <property type="protein sequence ID" value="EOY18405"/>
    <property type="gene ID" value="TCM_043002"/>
</dbReference>
<keyword evidence="1" id="KW-0472">Membrane</keyword>
<reference evidence="2 3" key="1">
    <citation type="journal article" date="2013" name="Genome Biol.">
        <title>The genome sequence of the most widely cultivated cacao type and its use to identify candidate genes regulating pod color.</title>
        <authorList>
            <person name="Motamayor J.C."/>
            <person name="Mockaitis K."/>
            <person name="Schmutz J."/>
            <person name="Haiminen N."/>
            <person name="Iii D.L."/>
            <person name="Cornejo O."/>
            <person name="Findley S.D."/>
            <person name="Zheng P."/>
            <person name="Utro F."/>
            <person name="Royaert S."/>
            <person name="Saski C."/>
            <person name="Jenkins J."/>
            <person name="Podicheti R."/>
            <person name="Zhao M."/>
            <person name="Scheffler B.E."/>
            <person name="Stack J.C."/>
            <person name="Feltus F.A."/>
            <person name="Mustiga G.M."/>
            <person name="Amores F."/>
            <person name="Phillips W."/>
            <person name="Marelli J.P."/>
            <person name="May G.D."/>
            <person name="Shapiro H."/>
            <person name="Ma J."/>
            <person name="Bustamante C.D."/>
            <person name="Schnell R.J."/>
            <person name="Main D."/>
            <person name="Gilbert D."/>
            <person name="Parida L."/>
            <person name="Kuhn D.N."/>
        </authorList>
    </citation>
    <scope>NUCLEOTIDE SEQUENCE [LARGE SCALE GENOMIC DNA]</scope>
    <source>
        <strain evidence="3">cv. Matina 1-6</strain>
    </source>
</reference>
<dbReference type="EMBL" id="CM001888">
    <property type="protein sequence ID" value="EOY18405.1"/>
    <property type="molecule type" value="Genomic_DNA"/>
</dbReference>
<name>A0A061FM52_THECC</name>
<dbReference type="HOGENOM" id="CLU_971176_0_0_1"/>
<dbReference type="InParanoid" id="A0A061FM52"/>
<proteinExistence type="predicted"/>
<keyword evidence="3" id="KW-1185">Reference proteome</keyword>
<accession>A0A061FM52</accession>
<organism evidence="2 3">
    <name type="scientific">Theobroma cacao</name>
    <name type="common">Cacao</name>
    <name type="synonym">Cocoa</name>
    <dbReference type="NCBI Taxonomy" id="3641"/>
    <lineage>
        <taxon>Eukaryota</taxon>
        <taxon>Viridiplantae</taxon>
        <taxon>Streptophyta</taxon>
        <taxon>Embryophyta</taxon>
        <taxon>Tracheophyta</taxon>
        <taxon>Spermatophyta</taxon>
        <taxon>Magnoliopsida</taxon>
        <taxon>eudicotyledons</taxon>
        <taxon>Gunneridae</taxon>
        <taxon>Pentapetalae</taxon>
        <taxon>rosids</taxon>
        <taxon>malvids</taxon>
        <taxon>Malvales</taxon>
        <taxon>Malvaceae</taxon>
        <taxon>Byttnerioideae</taxon>
        <taxon>Theobroma</taxon>
    </lineage>
</organism>
<dbReference type="AlphaFoldDB" id="A0A061FM52"/>
<evidence type="ECO:0000313" key="3">
    <source>
        <dbReference type="Proteomes" id="UP000026915"/>
    </source>
</evidence>
<sequence length="287" mass="32983">MIPKVFSQLKNFAYYLILIQMSKRYGSALYGNYPFLPSFNVSYWQFSIPFLQRVFLPPMEFIPWLIRWHAFGVAWWRNRVPIFCWYVTSVGEFGALFFNGGIFYGFCLVRFPLLFKHGPIVHLLARLVDGTLFLKVYDRSLLLSRLGISWRPLLSGQFKFNDDGFAKGKLGPSGCGGGILTMVLHDCGIFSPVSWYVPATRVVVLGLMMNDWDWAAAAWWTGLKKMGLLFLMLAGCRQGLIFWFYHELEVVRAELLALREAAFIFAASRWNLSHILIIECDASNVVQ</sequence>
<evidence type="ECO:0000313" key="2">
    <source>
        <dbReference type="EMBL" id="EOY18405.1"/>
    </source>
</evidence>
<gene>
    <name evidence="2" type="ORF">TCM_043002</name>
</gene>
<evidence type="ECO:0000256" key="1">
    <source>
        <dbReference type="SAM" id="Phobius"/>
    </source>
</evidence>
<feature type="transmembrane region" description="Helical" evidence="1">
    <location>
        <begin position="82"/>
        <end position="106"/>
    </location>
</feature>
<dbReference type="Proteomes" id="UP000026915">
    <property type="component" value="Chromosome 10"/>
</dbReference>
<keyword evidence="1" id="KW-1133">Transmembrane helix</keyword>